<reference evidence="2" key="1">
    <citation type="submission" date="2024-04" db="EMBL/GenBank/DDBJ databases">
        <authorList>
            <person name="Shaw F."/>
            <person name="Minotto A."/>
        </authorList>
    </citation>
    <scope>NUCLEOTIDE SEQUENCE [LARGE SCALE GENOMIC DNA]</scope>
</reference>
<accession>A0ABP1DJG8</accession>
<dbReference type="EMBL" id="OZ037947">
    <property type="protein sequence ID" value="CAL1706809.1"/>
    <property type="molecule type" value="Genomic_DNA"/>
</dbReference>
<evidence type="ECO:0000313" key="1">
    <source>
        <dbReference type="EMBL" id="CAL1706809.1"/>
    </source>
</evidence>
<evidence type="ECO:0000313" key="2">
    <source>
        <dbReference type="Proteomes" id="UP001497453"/>
    </source>
</evidence>
<gene>
    <name evidence="1" type="ORF">GFSPODELE1_LOCUS6050</name>
</gene>
<protein>
    <recommendedName>
        <fullName evidence="3">Mediator complex subunit 1</fullName>
    </recommendedName>
</protein>
<name>A0ABP1DJG8_9APHY</name>
<keyword evidence="2" id="KW-1185">Reference proteome</keyword>
<proteinExistence type="predicted"/>
<sequence>MSNIPYQSRTVQSVVQDFKTNSELSDHSLHPFSTSPEPTLSSLQTILNTTTAIAESLNGFLTLPLADTKLLSSFREYSSIAHKVSTSEQNMRQTMIELRKRTGINYGEDIPLERALIIHWCVSQVEQWATLAGMETFREEEREGHMVVVLGGKILVVDIDFSIDRSNPLSPILGIISVKTSYAVPNGTASSTTDGSISLDGFLAEYLGTYVREVQKEEEDQDTMEAARLGSLIAEHMKYLMKLDQLAAREGDSGLHWFNGIDRLAADVLEPLAVKEAAKVASDLSSTTVPLDIFLMRAHALPLPYLTSPTISFLVHLSPLSYLSLLRTPITNRDVSPRTTLPPLDIPFPIIRSQATSHPRPPGTTSATLVLATTPSPLLPLDPTMQALQGRPSFPLEPEGAKFDSILPEVAEPIDSPEFGKTNRWYLDFTEGGKYRGVVMSQSRMRDIEHLVNPLGTLDDIEPVSVMPVGLGSWVDLIVNPDDGISPGRYTSLYTSPTSSHPPLLLRLTVPDEPGFLLERIPAQSIKQVWGILEIVKEQCWLNEILRGYHWAAEGFNIDQPDESEDVEATEEDLEAVFKGTITPRRIPVNVYITTDLPAIMDDASFNTPRRSKIVMTSPERPPITGLVETSVTYDPSRPRGIAVNISGAMGADLSMDVLEEACRRGGLFGLPGRIWVKAHGYS</sequence>
<organism evidence="1 2">
    <name type="scientific">Somion occarium</name>
    <dbReference type="NCBI Taxonomy" id="3059160"/>
    <lineage>
        <taxon>Eukaryota</taxon>
        <taxon>Fungi</taxon>
        <taxon>Dikarya</taxon>
        <taxon>Basidiomycota</taxon>
        <taxon>Agaricomycotina</taxon>
        <taxon>Agaricomycetes</taxon>
        <taxon>Polyporales</taxon>
        <taxon>Cerrenaceae</taxon>
        <taxon>Somion</taxon>
    </lineage>
</organism>
<dbReference type="Proteomes" id="UP001497453">
    <property type="component" value="Chromosome 4"/>
</dbReference>
<evidence type="ECO:0008006" key="3">
    <source>
        <dbReference type="Google" id="ProtNLM"/>
    </source>
</evidence>